<evidence type="ECO:0000259" key="7">
    <source>
        <dbReference type="Pfam" id="PF00324"/>
    </source>
</evidence>
<feature type="transmembrane region" description="Helical" evidence="6">
    <location>
        <begin position="193"/>
        <end position="211"/>
    </location>
</feature>
<evidence type="ECO:0000256" key="5">
    <source>
        <dbReference type="SAM" id="MobiDB-lite"/>
    </source>
</evidence>
<dbReference type="RefSeq" id="XP_066658787.1">
    <property type="nucleotide sequence ID" value="XM_066794555.1"/>
</dbReference>
<feature type="transmembrane region" description="Helical" evidence="6">
    <location>
        <begin position="482"/>
        <end position="501"/>
    </location>
</feature>
<feature type="region of interest" description="Disordered" evidence="5">
    <location>
        <begin position="1"/>
        <end position="20"/>
    </location>
</feature>
<sequence>MASIEKASSNDPPSYDGSSRVKPLGTDVLAGEVFEGETQSTQRGLKSRHAQMIALGGTIGTGLFVGSGQTLARGGPAFLLGSYIVLSFFIFCVVTAIVEVAAYLPTPGSSMNLFAYRYVSKSLGFALGYLYFYSLGILVPYELTAAGLVIDYWNSPVNIGVWITIMMVVVIGLNALPVRFYGETEFWFAATKVIMMLGLLMVSIILFFGGGPSKDRLGFRYWKEPGAANTYMAGGDTGRFIALLSTFVMSSFPFAFAPEMLITTGGEMESPRRNLPIAARRYIYRLIFFYVGCVLAIGIIVPSNDPALTAGGEGAGSSPFVIGMKRNGIKALDSVVNGGILISAWSSANGFFYLSSRSLYALSLQGSAPKIFSRCTKSGIPYMCVAATSVFCLLAYLNVGNSASVVFNWFVNITNTSSYISWIACGIIYLRFRRACITQNVTGELPYRSPIQPYGSYIIMVGYAFLLLINGFTVFWPENWSASSFLTSYIGIPIFAAIYFGHRIYARNDKWAYDPHEVDLHTGMERVLAEEKPPPVRNSKWTKVLTCLWE</sequence>
<accession>A0ABR1M6B5</accession>
<feature type="transmembrane region" description="Helical" evidence="6">
    <location>
        <begin position="409"/>
        <end position="430"/>
    </location>
</feature>
<feature type="transmembrane region" description="Helical" evidence="6">
    <location>
        <begin position="282"/>
        <end position="301"/>
    </location>
</feature>
<comment type="subcellular location">
    <subcellularLocation>
        <location evidence="1">Membrane</location>
        <topology evidence="1">Multi-pass membrane protein</topology>
    </subcellularLocation>
</comment>
<keyword evidence="9" id="KW-1185">Reference proteome</keyword>
<dbReference type="PIRSF" id="PIRSF006060">
    <property type="entry name" value="AA_transporter"/>
    <property type="match status" value="1"/>
</dbReference>
<feature type="compositionally biased region" description="Polar residues" evidence="5">
    <location>
        <begin position="1"/>
        <end position="12"/>
    </location>
</feature>
<feature type="domain" description="Amino acid permease/ SLC12A" evidence="7">
    <location>
        <begin position="49"/>
        <end position="510"/>
    </location>
</feature>
<feature type="transmembrane region" description="Helical" evidence="6">
    <location>
        <begin position="334"/>
        <end position="354"/>
    </location>
</feature>
<dbReference type="Proteomes" id="UP001360953">
    <property type="component" value="Unassembled WGS sequence"/>
</dbReference>
<evidence type="ECO:0000256" key="3">
    <source>
        <dbReference type="ARBA" id="ARBA00022989"/>
    </source>
</evidence>
<dbReference type="InterPro" id="IPR050524">
    <property type="entry name" value="APC_YAT"/>
</dbReference>
<evidence type="ECO:0000256" key="2">
    <source>
        <dbReference type="ARBA" id="ARBA00022692"/>
    </source>
</evidence>
<feature type="transmembrane region" description="Helical" evidence="6">
    <location>
        <begin position="457"/>
        <end position="476"/>
    </location>
</feature>
<dbReference type="Gene3D" id="1.20.1740.10">
    <property type="entry name" value="Amino acid/polyamine transporter I"/>
    <property type="match status" value="1"/>
</dbReference>
<feature type="transmembrane region" description="Helical" evidence="6">
    <location>
        <begin position="52"/>
        <end position="72"/>
    </location>
</feature>
<evidence type="ECO:0000313" key="9">
    <source>
        <dbReference type="Proteomes" id="UP001360953"/>
    </source>
</evidence>
<feature type="transmembrane region" description="Helical" evidence="6">
    <location>
        <begin position="78"/>
        <end position="102"/>
    </location>
</feature>
<organism evidence="8 9">
    <name type="scientific">Phyllosticta citribraziliensis</name>
    <dbReference type="NCBI Taxonomy" id="989973"/>
    <lineage>
        <taxon>Eukaryota</taxon>
        <taxon>Fungi</taxon>
        <taxon>Dikarya</taxon>
        <taxon>Ascomycota</taxon>
        <taxon>Pezizomycotina</taxon>
        <taxon>Dothideomycetes</taxon>
        <taxon>Dothideomycetes incertae sedis</taxon>
        <taxon>Botryosphaeriales</taxon>
        <taxon>Phyllostictaceae</taxon>
        <taxon>Phyllosticta</taxon>
    </lineage>
</organism>
<feature type="transmembrane region" description="Helical" evidence="6">
    <location>
        <begin position="240"/>
        <end position="262"/>
    </location>
</feature>
<dbReference type="EMBL" id="JBBPEH010000002">
    <property type="protein sequence ID" value="KAK7542494.1"/>
    <property type="molecule type" value="Genomic_DNA"/>
</dbReference>
<reference evidence="8 9" key="1">
    <citation type="submission" date="2024-04" db="EMBL/GenBank/DDBJ databases">
        <title>Phyllosticta paracitricarpa is synonymous to the EU quarantine fungus P. citricarpa based on phylogenomic analyses.</title>
        <authorList>
            <consortium name="Lawrence Berkeley National Laboratory"/>
            <person name="Van ingen-buijs V.A."/>
            <person name="Van westerhoven A.C."/>
            <person name="Haridas S."/>
            <person name="Skiadas P."/>
            <person name="Martin F."/>
            <person name="Groenewald J.Z."/>
            <person name="Crous P.W."/>
            <person name="Seidl M.F."/>
        </authorList>
    </citation>
    <scope>NUCLEOTIDE SEQUENCE [LARGE SCALE GENOMIC DNA]</scope>
    <source>
        <strain evidence="8 9">CPC 17464</strain>
    </source>
</reference>
<dbReference type="GeneID" id="92027461"/>
<feature type="transmembrane region" description="Helical" evidence="6">
    <location>
        <begin position="161"/>
        <end position="181"/>
    </location>
</feature>
<dbReference type="InterPro" id="IPR004841">
    <property type="entry name" value="AA-permease/SLC12A_dom"/>
</dbReference>
<feature type="transmembrane region" description="Helical" evidence="6">
    <location>
        <begin position="123"/>
        <end position="141"/>
    </location>
</feature>
<gene>
    <name evidence="8" type="ORF">J3D65DRAFT_217988</name>
</gene>
<evidence type="ECO:0000256" key="1">
    <source>
        <dbReference type="ARBA" id="ARBA00004141"/>
    </source>
</evidence>
<keyword evidence="3 6" id="KW-1133">Transmembrane helix</keyword>
<keyword evidence="2 6" id="KW-0812">Transmembrane</keyword>
<evidence type="ECO:0000313" key="8">
    <source>
        <dbReference type="EMBL" id="KAK7542494.1"/>
    </source>
</evidence>
<dbReference type="Pfam" id="PF00324">
    <property type="entry name" value="AA_permease"/>
    <property type="match status" value="1"/>
</dbReference>
<proteinExistence type="predicted"/>
<keyword evidence="4 6" id="KW-0472">Membrane</keyword>
<evidence type="ECO:0000256" key="4">
    <source>
        <dbReference type="ARBA" id="ARBA00023136"/>
    </source>
</evidence>
<feature type="transmembrane region" description="Helical" evidence="6">
    <location>
        <begin position="379"/>
        <end position="397"/>
    </location>
</feature>
<name>A0ABR1M6B5_9PEZI</name>
<dbReference type="PANTHER" id="PTHR43341">
    <property type="entry name" value="AMINO ACID PERMEASE"/>
    <property type="match status" value="1"/>
</dbReference>
<dbReference type="PANTHER" id="PTHR43341:SF38">
    <property type="entry name" value="PROLINE TRANSPORTER (EUROFUNG)"/>
    <property type="match status" value="1"/>
</dbReference>
<comment type="caution">
    <text evidence="8">The sequence shown here is derived from an EMBL/GenBank/DDBJ whole genome shotgun (WGS) entry which is preliminary data.</text>
</comment>
<evidence type="ECO:0000256" key="6">
    <source>
        <dbReference type="SAM" id="Phobius"/>
    </source>
</evidence>
<protein>
    <submittedName>
        <fullName evidence="8">Amino acid permease/ SLC12A domain-containing protein</fullName>
    </submittedName>
</protein>